<dbReference type="PANTHER" id="PTHR11933:SF5">
    <property type="entry name" value="MITOCHONDRIAL TRNA-SPECIFIC 2-THIOURIDYLASE 1"/>
    <property type="match status" value="1"/>
</dbReference>
<dbReference type="Proteomes" id="UP000069902">
    <property type="component" value="Chromosome cPNK"/>
</dbReference>
<comment type="function">
    <text evidence="14">Catalyzes the 2-thiolation of uridine at the wobble position (U34) of tRNA, leading to the formation of s(2)U34.</text>
</comment>
<dbReference type="InterPro" id="IPR046884">
    <property type="entry name" value="MnmA-like_central"/>
</dbReference>
<dbReference type="Gene3D" id="2.40.30.10">
    <property type="entry name" value="Translation factors"/>
    <property type="match status" value="1"/>
</dbReference>
<feature type="binding site" evidence="14">
    <location>
        <begin position="9"/>
        <end position="16"/>
    </location>
    <ligand>
        <name>ATP</name>
        <dbReference type="ChEBI" id="CHEBI:30616"/>
    </ligand>
</feature>
<dbReference type="EMBL" id="LN879502">
    <property type="protein sequence ID" value="CUI17749.1"/>
    <property type="molecule type" value="Genomic_DNA"/>
</dbReference>
<evidence type="ECO:0000256" key="1">
    <source>
        <dbReference type="ARBA" id="ARBA00004496"/>
    </source>
</evidence>
<keyword evidence="11 14" id="KW-0694">RNA-binding</keyword>
<dbReference type="FunCoup" id="A0A0U5JIC9">
    <property type="interactions" value="435"/>
</dbReference>
<evidence type="ECO:0000256" key="11">
    <source>
        <dbReference type="ARBA" id="ARBA00022884"/>
    </source>
</evidence>
<evidence type="ECO:0000256" key="10">
    <source>
        <dbReference type="ARBA" id="ARBA00022840"/>
    </source>
</evidence>
<comment type="catalytic activity">
    <reaction evidence="13 14">
        <text>S-sulfanyl-L-cysteinyl-[protein] + uridine(34) in tRNA + AH2 + ATP = 2-thiouridine(34) in tRNA + L-cysteinyl-[protein] + A + AMP + diphosphate + H(+)</text>
        <dbReference type="Rhea" id="RHEA:47032"/>
        <dbReference type="Rhea" id="RHEA-COMP:10131"/>
        <dbReference type="Rhea" id="RHEA-COMP:11726"/>
        <dbReference type="Rhea" id="RHEA-COMP:11727"/>
        <dbReference type="Rhea" id="RHEA-COMP:11728"/>
        <dbReference type="ChEBI" id="CHEBI:13193"/>
        <dbReference type="ChEBI" id="CHEBI:15378"/>
        <dbReference type="ChEBI" id="CHEBI:17499"/>
        <dbReference type="ChEBI" id="CHEBI:29950"/>
        <dbReference type="ChEBI" id="CHEBI:30616"/>
        <dbReference type="ChEBI" id="CHEBI:33019"/>
        <dbReference type="ChEBI" id="CHEBI:61963"/>
        <dbReference type="ChEBI" id="CHEBI:65315"/>
        <dbReference type="ChEBI" id="CHEBI:87170"/>
        <dbReference type="ChEBI" id="CHEBI:456215"/>
        <dbReference type="EC" id="2.8.1.13"/>
    </reaction>
</comment>
<keyword evidence="12 14" id="KW-1015">Disulfide bond</keyword>
<evidence type="ECO:0000256" key="12">
    <source>
        <dbReference type="ARBA" id="ARBA00023157"/>
    </source>
</evidence>
<dbReference type="NCBIfam" id="NF001138">
    <property type="entry name" value="PRK00143.1"/>
    <property type="match status" value="1"/>
</dbReference>
<dbReference type="InParanoid" id="A0A0U5JIC9"/>
<comment type="subcellular location">
    <subcellularLocation>
        <location evidence="1 14">Cytoplasm</location>
    </subcellularLocation>
</comment>
<dbReference type="KEGG" id="pnl:PNK_2146"/>
<evidence type="ECO:0000313" key="17">
    <source>
        <dbReference type="EMBL" id="CUI17749.1"/>
    </source>
</evidence>
<feature type="active site" description="Nucleophile" evidence="14">
    <location>
        <position position="100"/>
    </location>
</feature>
<dbReference type="Gene3D" id="2.30.30.280">
    <property type="entry name" value="Adenine nucleotide alpha hydrolases-like domains"/>
    <property type="match status" value="1"/>
</dbReference>
<evidence type="ECO:0000256" key="14">
    <source>
        <dbReference type="HAMAP-Rule" id="MF_00144"/>
    </source>
</evidence>
<keyword evidence="10 14" id="KW-0067">ATP-binding</keyword>
<feature type="active site" description="Cysteine persulfide intermediate" evidence="14">
    <location>
        <position position="197"/>
    </location>
</feature>
<evidence type="ECO:0000256" key="6">
    <source>
        <dbReference type="ARBA" id="ARBA00022555"/>
    </source>
</evidence>
<dbReference type="RefSeq" id="WP_032124466.1">
    <property type="nucleotide sequence ID" value="NZ_LN879502.1"/>
</dbReference>
<sequence length="369" mass="41305">MNQQTVVIGMSGGVDSSVSALLLKEQGYRVIGLFMKNWEEKDDNGVCRSAYDYEDVRRVCEQIDIPYYAVNFVEEYWKQVFTQFIADFQKGWTPNPDILCNREIKFKVFLDKAMELGADFLATGHYCQNLIGHDGHPSLVKGNDPNKDQTYFLYTLNRSILSRVLFPIGSLEKSEVRRLARQHQLATSEKKDSTGICFIGKRDFRSFLSQYVAIQPGNFETLQGKFVGKHMGTAYYTLGQRKGLGIGGAGEAWFVVGKDLERSVVYVEQGADHPALYCNELVATDLSWVGEQPPLPFTCQSKVRYRQNDQVCTIQSIENGQAIVTFASAQRAVTPGQSIVFYDGSTCLGGGVIQQPGPSYFQQKKALPA</sequence>
<keyword evidence="5 14" id="KW-0963">Cytoplasm</keyword>
<keyword evidence="18" id="KW-1185">Reference proteome</keyword>
<keyword evidence="8 14" id="KW-0819">tRNA processing</keyword>
<dbReference type="AlphaFoldDB" id="A0A0U5JIC9"/>
<evidence type="ECO:0000256" key="9">
    <source>
        <dbReference type="ARBA" id="ARBA00022741"/>
    </source>
</evidence>
<dbReference type="FunFam" id="2.40.30.10:FF:000023">
    <property type="entry name" value="tRNA-specific 2-thiouridylase MnmA"/>
    <property type="match status" value="1"/>
</dbReference>
<feature type="domain" description="tRNA-specific 2-thiouridylase MnmA-like C-terminal" evidence="15">
    <location>
        <begin position="280"/>
        <end position="353"/>
    </location>
</feature>
<dbReference type="SUPFAM" id="SSF52402">
    <property type="entry name" value="Adenine nucleotide alpha hydrolases-like"/>
    <property type="match status" value="1"/>
</dbReference>
<evidence type="ECO:0000256" key="4">
    <source>
        <dbReference type="ARBA" id="ARBA00013805"/>
    </source>
</evidence>
<dbReference type="GO" id="GO:0103016">
    <property type="term" value="F:tRNA-uridine 2-sulfurtransferase activity"/>
    <property type="evidence" value="ECO:0007669"/>
    <property type="project" value="UniProtKB-EC"/>
</dbReference>
<organism evidence="17 18">
    <name type="scientific">Candidatus Protochlamydia naegleriophila</name>
    <dbReference type="NCBI Taxonomy" id="389348"/>
    <lineage>
        <taxon>Bacteria</taxon>
        <taxon>Pseudomonadati</taxon>
        <taxon>Chlamydiota</taxon>
        <taxon>Chlamydiia</taxon>
        <taxon>Parachlamydiales</taxon>
        <taxon>Parachlamydiaceae</taxon>
        <taxon>Candidatus Protochlamydia</taxon>
    </lineage>
</organism>
<dbReference type="EC" id="2.8.1.13" evidence="3 14"/>
<evidence type="ECO:0000259" key="15">
    <source>
        <dbReference type="Pfam" id="PF20258"/>
    </source>
</evidence>
<accession>A0A0U5JIC9</accession>
<feature type="binding site" evidence="14">
    <location>
        <position position="35"/>
    </location>
    <ligand>
        <name>ATP</name>
        <dbReference type="ChEBI" id="CHEBI:30616"/>
    </ligand>
</feature>
<dbReference type="STRING" id="389348.PNK_2146"/>
<feature type="site" description="Interaction with tRNA" evidence="14">
    <location>
        <position position="337"/>
    </location>
</feature>
<proteinExistence type="inferred from homology"/>
<dbReference type="GO" id="GO:0005524">
    <property type="term" value="F:ATP binding"/>
    <property type="evidence" value="ECO:0007669"/>
    <property type="project" value="UniProtKB-KW"/>
</dbReference>
<dbReference type="Pfam" id="PF20259">
    <property type="entry name" value="tRNA_Me_trans_M"/>
    <property type="match status" value="1"/>
</dbReference>
<dbReference type="CDD" id="cd01998">
    <property type="entry name" value="MnmA_TRMU-like"/>
    <property type="match status" value="1"/>
</dbReference>
<feature type="region of interest" description="Interaction with tRNA" evidence="14">
    <location>
        <begin position="304"/>
        <end position="305"/>
    </location>
</feature>
<keyword evidence="9 14" id="KW-0547">Nucleotide-binding</keyword>
<dbReference type="PATRIC" id="fig|389348.3.peg.2413"/>
<dbReference type="GO" id="GO:0005737">
    <property type="term" value="C:cytoplasm"/>
    <property type="evidence" value="ECO:0007669"/>
    <property type="project" value="UniProtKB-SubCell"/>
</dbReference>
<dbReference type="FunFam" id="3.40.50.620:FF:000004">
    <property type="entry name" value="tRNA-specific 2-thiouridylase MnmA"/>
    <property type="match status" value="1"/>
</dbReference>
<feature type="region of interest" description="Interaction with tRNA" evidence="14">
    <location>
        <begin position="147"/>
        <end position="149"/>
    </location>
</feature>
<evidence type="ECO:0000256" key="2">
    <source>
        <dbReference type="ARBA" id="ARBA00006191"/>
    </source>
</evidence>
<dbReference type="GO" id="GO:0000049">
    <property type="term" value="F:tRNA binding"/>
    <property type="evidence" value="ECO:0007669"/>
    <property type="project" value="UniProtKB-KW"/>
</dbReference>
<dbReference type="Pfam" id="PF20258">
    <property type="entry name" value="tRNA_Me_trans_C"/>
    <property type="match status" value="1"/>
</dbReference>
<evidence type="ECO:0000256" key="3">
    <source>
        <dbReference type="ARBA" id="ARBA00011949"/>
    </source>
</evidence>
<feature type="disulfide bond" description="Alternate" evidence="14">
    <location>
        <begin position="100"/>
        <end position="197"/>
    </location>
</feature>
<feature type="domain" description="tRNA-specific 2-thiouridylase MnmA-like central" evidence="16">
    <location>
        <begin position="206"/>
        <end position="267"/>
    </location>
</feature>
<dbReference type="InterPro" id="IPR023382">
    <property type="entry name" value="MnmA-like_central_sf"/>
</dbReference>
<evidence type="ECO:0000256" key="7">
    <source>
        <dbReference type="ARBA" id="ARBA00022679"/>
    </source>
</evidence>
<evidence type="ECO:0000259" key="16">
    <source>
        <dbReference type="Pfam" id="PF20259"/>
    </source>
</evidence>
<keyword evidence="6 14" id="KW-0820">tRNA-binding</keyword>
<dbReference type="HAMAP" id="MF_00144">
    <property type="entry name" value="tRNA_thiouridyl_MnmA"/>
    <property type="match status" value="1"/>
</dbReference>
<name>A0A0U5JIC9_9BACT</name>
<evidence type="ECO:0000256" key="5">
    <source>
        <dbReference type="ARBA" id="ARBA00022490"/>
    </source>
</evidence>
<dbReference type="GO" id="GO:0032259">
    <property type="term" value="P:methylation"/>
    <property type="evidence" value="ECO:0007669"/>
    <property type="project" value="UniProtKB-KW"/>
</dbReference>
<dbReference type="GO" id="GO:0008168">
    <property type="term" value="F:methyltransferase activity"/>
    <property type="evidence" value="ECO:0007669"/>
    <property type="project" value="UniProtKB-KW"/>
</dbReference>
<dbReference type="InterPro" id="IPR046885">
    <property type="entry name" value="MnmA-like_C"/>
</dbReference>
<keyword evidence="17" id="KW-0489">Methyltransferase</keyword>
<feature type="region of interest" description="Interaction with target base in tRNA" evidence="14">
    <location>
        <begin position="95"/>
        <end position="97"/>
    </location>
</feature>
<evidence type="ECO:0000256" key="8">
    <source>
        <dbReference type="ARBA" id="ARBA00022694"/>
    </source>
</evidence>
<dbReference type="InterPro" id="IPR014729">
    <property type="entry name" value="Rossmann-like_a/b/a_fold"/>
</dbReference>
<dbReference type="Gene3D" id="3.40.50.620">
    <property type="entry name" value="HUPs"/>
    <property type="match status" value="1"/>
</dbReference>
<keyword evidence="7 14" id="KW-0808">Transferase</keyword>
<dbReference type="NCBIfam" id="TIGR00420">
    <property type="entry name" value="trmU"/>
    <property type="match status" value="1"/>
</dbReference>
<gene>
    <name evidence="17" type="primary">trmU</name>
    <name evidence="14" type="synonym">mnmA</name>
    <name evidence="17" type="ORF">PNK_2146</name>
</gene>
<reference evidence="18" key="1">
    <citation type="submission" date="2015-09" db="EMBL/GenBank/DDBJ databases">
        <authorList>
            <person name="Bertelli C."/>
        </authorList>
    </citation>
    <scope>NUCLEOTIDE SEQUENCE [LARGE SCALE GENOMIC DNA]</scope>
    <source>
        <strain evidence="18">KNic</strain>
    </source>
</reference>
<dbReference type="GO" id="GO:0002143">
    <property type="term" value="P:tRNA wobble position uridine thiolation"/>
    <property type="evidence" value="ECO:0007669"/>
    <property type="project" value="TreeGrafter"/>
</dbReference>
<evidence type="ECO:0000256" key="13">
    <source>
        <dbReference type="ARBA" id="ARBA00051542"/>
    </source>
</evidence>
<feature type="site" description="Interaction with tRNA" evidence="14">
    <location>
        <position position="125"/>
    </location>
</feature>
<dbReference type="Pfam" id="PF03054">
    <property type="entry name" value="tRNA_Me_trans"/>
    <property type="match status" value="1"/>
</dbReference>
<comment type="similarity">
    <text evidence="2 14">Belongs to the MnmA/TRMU family.</text>
</comment>
<dbReference type="PANTHER" id="PTHR11933">
    <property type="entry name" value="TRNA 5-METHYLAMINOMETHYL-2-THIOURIDYLATE -METHYLTRANSFERASE"/>
    <property type="match status" value="1"/>
</dbReference>
<dbReference type="InterPro" id="IPR004506">
    <property type="entry name" value="MnmA-like"/>
</dbReference>
<feature type="binding site" evidence="14">
    <location>
        <position position="124"/>
    </location>
    <ligand>
        <name>ATP</name>
        <dbReference type="ChEBI" id="CHEBI:30616"/>
    </ligand>
</feature>
<protein>
    <recommendedName>
        <fullName evidence="4 14">tRNA-specific 2-thiouridylase MnmA</fullName>
        <ecNumber evidence="3 14">2.8.1.13</ecNumber>
    </recommendedName>
</protein>
<dbReference type="FunFam" id="2.30.30.280:FF:000001">
    <property type="entry name" value="tRNA-specific 2-thiouridylase MnmA"/>
    <property type="match status" value="1"/>
</dbReference>
<evidence type="ECO:0000313" key="18">
    <source>
        <dbReference type="Proteomes" id="UP000069902"/>
    </source>
</evidence>